<gene>
    <name evidence="2" type="ORF">GCM10010246_60790</name>
</gene>
<dbReference type="Pfam" id="PF08808">
    <property type="entry name" value="RES"/>
    <property type="match status" value="1"/>
</dbReference>
<dbReference type="SMART" id="SM00953">
    <property type="entry name" value="RES"/>
    <property type="match status" value="1"/>
</dbReference>
<name>A0ABN3GUV1_9ACTN</name>
<proteinExistence type="predicted"/>
<reference evidence="2 3" key="1">
    <citation type="journal article" date="2019" name="Int. J. Syst. Evol. Microbiol.">
        <title>The Global Catalogue of Microorganisms (GCM) 10K type strain sequencing project: providing services to taxonomists for standard genome sequencing and annotation.</title>
        <authorList>
            <consortium name="The Broad Institute Genomics Platform"/>
            <consortium name="The Broad Institute Genome Sequencing Center for Infectious Disease"/>
            <person name="Wu L."/>
            <person name="Ma J."/>
        </authorList>
    </citation>
    <scope>NUCLEOTIDE SEQUENCE [LARGE SCALE GENOMIC DNA]</scope>
    <source>
        <strain evidence="2 3">JCM 4316</strain>
    </source>
</reference>
<sequence length="221" mass="24520">MVEQAPCEDARMSPNLSVLEAGTELWRCHETAFSCTAFNPVTAHSHFGGSRFDGTADDPYSYLYAALEPTTALAEVLLRDMAFTWPAGTRQVPWAKAAIRSLSKLRLTEDLLLVDLVTEEDLAAVFQDAWLLETDGPGYAQTRAWAREIRRQMPRAQGLRWQSRRHRPHHAVVLFGDRCGAEPLKTVPGQAHNLGTFEGAGEANRLLAPLRAVIVPPGMRM</sequence>
<protein>
    <recommendedName>
        <fullName evidence="1">RES domain-containing protein</fullName>
    </recommendedName>
</protein>
<comment type="caution">
    <text evidence="2">The sequence shown here is derived from an EMBL/GenBank/DDBJ whole genome shotgun (WGS) entry which is preliminary data.</text>
</comment>
<evidence type="ECO:0000313" key="3">
    <source>
        <dbReference type="Proteomes" id="UP001500253"/>
    </source>
</evidence>
<dbReference type="InterPro" id="IPR014914">
    <property type="entry name" value="RES_dom"/>
</dbReference>
<dbReference type="EMBL" id="BAAASD010000033">
    <property type="protein sequence ID" value="GAA2361780.1"/>
    <property type="molecule type" value="Genomic_DNA"/>
</dbReference>
<accession>A0ABN3GUV1</accession>
<keyword evidence="3" id="KW-1185">Reference proteome</keyword>
<evidence type="ECO:0000313" key="2">
    <source>
        <dbReference type="EMBL" id="GAA2361780.1"/>
    </source>
</evidence>
<organism evidence="2 3">
    <name type="scientific">Streptomyces cuspidosporus</name>
    <dbReference type="NCBI Taxonomy" id="66882"/>
    <lineage>
        <taxon>Bacteria</taxon>
        <taxon>Bacillati</taxon>
        <taxon>Actinomycetota</taxon>
        <taxon>Actinomycetes</taxon>
        <taxon>Kitasatosporales</taxon>
        <taxon>Streptomycetaceae</taxon>
        <taxon>Streptomyces</taxon>
    </lineage>
</organism>
<feature type="domain" description="RES" evidence="1">
    <location>
        <begin position="43"/>
        <end position="188"/>
    </location>
</feature>
<evidence type="ECO:0000259" key="1">
    <source>
        <dbReference type="SMART" id="SM00953"/>
    </source>
</evidence>
<dbReference type="Proteomes" id="UP001500253">
    <property type="component" value="Unassembled WGS sequence"/>
</dbReference>